<dbReference type="SUPFAM" id="SSF47226">
    <property type="entry name" value="Histidine-containing phosphotransfer domain, HPT domain"/>
    <property type="match status" value="1"/>
</dbReference>
<accession>A0A7M3MJ99</accession>
<keyword evidence="1" id="KW-0597">Phosphoprotein</keyword>
<dbReference type="Proteomes" id="UP000448292">
    <property type="component" value="Unassembled WGS sequence"/>
</dbReference>
<comment type="caution">
    <text evidence="3">The sequence shown here is derived from an EMBL/GenBank/DDBJ whole genome shotgun (WGS) entry which is preliminary data.</text>
</comment>
<dbReference type="AlphaFoldDB" id="A0A7M3MJ99"/>
<dbReference type="PROSITE" id="PS50894">
    <property type="entry name" value="HPT"/>
    <property type="match status" value="1"/>
</dbReference>
<dbReference type="OrthoDB" id="9874352at2"/>
<reference evidence="3 4" key="1">
    <citation type="submission" date="2018-06" db="EMBL/GenBank/DDBJ databases">
        <title>Complete genome of Desulfovibrio indonesiensis P37SLT.</title>
        <authorList>
            <person name="Crispim J.S."/>
            <person name="Vidigal P.M.P."/>
            <person name="Silva L.C.F."/>
            <person name="Laguardia C.N."/>
            <person name="Araujo L.C."/>
            <person name="Dias R.S."/>
            <person name="Sousa M.P."/>
            <person name="Paula S.O."/>
            <person name="Silva C."/>
        </authorList>
    </citation>
    <scope>NUCLEOTIDE SEQUENCE [LARGE SCALE GENOMIC DNA]</scope>
    <source>
        <strain evidence="3 4">P37SLT</strain>
    </source>
</reference>
<dbReference type="GO" id="GO:0004672">
    <property type="term" value="F:protein kinase activity"/>
    <property type="evidence" value="ECO:0007669"/>
    <property type="project" value="UniProtKB-ARBA"/>
</dbReference>
<dbReference type="Pfam" id="PF01627">
    <property type="entry name" value="Hpt"/>
    <property type="match status" value="1"/>
</dbReference>
<dbReference type="InterPro" id="IPR008207">
    <property type="entry name" value="Sig_transdc_His_kin_Hpt_dom"/>
</dbReference>
<protein>
    <recommendedName>
        <fullName evidence="2">HPt domain-containing protein</fullName>
    </recommendedName>
</protein>
<sequence length="139" mass="15035">MNGCTEPGARFDTALFEERCKCGGDGYLELAAVFSTYMDDEMSILSEAVGRSGKVGSQEQATQLAARAHSLAGGAATFGLRGVQEASLQMERTLLQGRAEGIRASFLVLDDECSHAREFLRRVAKRQEPVSPEATCRND</sequence>
<organism evidence="3 4">
    <name type="scientific">Oceanidesulfovibrio indonesiensis</name>
    <dbReference type="NCBI Taxonomy" id="54767"/>
    <lineage>
        <taxon>Bacteria</taxon>
        <taxon>Pseudomonadati</taxon>
        <taxon>Thermodesulfobacteriota</taxon>
        <taxon>Desulfovibrionia</taxon>
        <taxon>Desulfovibrionales</taxon>
        <taxon>Desulfovibrionaceae</taxon>
        <taxon>Oceanidesulfovibrio</taxon>
    </lineage>
</organism>
<proteinExistence type="predicted"/>
<dbReference type="GO" id="GO:0000160">
    <property type="term" value="P:phosphorelay signal transduction system"/>
    <property type="evidence" value="ECO:0007669"/>
    <property type="project" value="InterPro"/>
</dbReference>
<evidence type="ECO:0000259" key="2">
    <source>
        <dbReference type="PROSITE" id="PS50894"/>
    </source>
</evidence>
<feature type="modified residue" description="Phosphohistidine" evidence="1">
    <location>
        <position position="69"/>
    </location>
</feature>
<dbReference type="EMBL" id="QMIE01000001">
    <property type="protein sequence ID" value="TVM19883.1"/>
    <property type="molecule type" value="Genomic_DNA"/>
</dbReference>
<dbReference type="RefSeq" id="WP_144301345.1">
    <property type="nucleotide sequence ID" value="NZ_QMIE01000001.1"/>
</dbReference>
<name>A0A7M3MJ99_9BACT</name>
<dbReference type="InterPro" id="IPR036641">
    <property type="entry name" value="HPT_dom_sf"/>
</dbReference>
<evidence type="ECO:0000256" key="1">
    <source>
        <dbReference type="PROSITE-ProRule" id="PRU00110"/>
    </source>
</evidence>
<keyword evidence="4" id="KW-1185">Reference proteome</keyword>
<feature type="domain" description="HPt" evidence="2">
    <location>
        <begin position="23"/>
        <end position="123"/>
    </location>
</feature>
<gene>
    <name evidence="3" type="ORF">DPQ33_01245</name>
</gene>
<dbReference type="Gene3D" id="1.20.120.160">
    <property type="entry name" value="HPT domain"/>
    <property type="match status" value="1"/>
</dbReference>
<evidence type="ECO:0000313" key="4">
    <source>
        <dbReference type="Proteomes" id="UP000448292"/>
    </source>
</evidence>
<evidence type="ECO:0000313" key="3">
    <source>
        <dbReference type="EMBL" id="TVM19883.1"/>
    </source>
</evidence>